<evidence type="ECO:0000256" key="10">
    <source>
        <dbReference type="ARBA" id="ARBA00022989"/>
    </source>
</evidence>
<feature type="domain" description="Peptidase M50" evidence="14">
    <location>
        <begin position="16"/>
        <end position="122"/>
    </location>
</feature>
<evidence type="ECO:0000313" key="16">
    <source>
        <dbReference type="Proteomes" id="UP000034498"/>
    </source>
</evidence>
<protein>
    <submittedName>
        <fullName evidence="15">Peptidase M50</fullName>
    </submittedName>
</protein>
<evidence type="ECO:0000256" key="2">
    <source>
        <dbReference type="ARBA" id="ARBA00004651"/>
    </source>
</evidence>
<evidence type="ECO:0000313" key="15">
    <source>
        <dbReference type="EMBL" id="KKQ74497.1"/>
    </source>
</evidence>
<feature type="transmembrane region" description="Helical" evidence="13">
    <location>
        <begin position="124"/>
        <end position="144"/>
    </location>
</feature>
<dbReference type="GO" id="GO:0005886">
    <property type="term" value="C:plasma membrane"/>
    <property type="evidence" value="ECO:0007669"/>
    <property type="project" value="UniProtKB-SubCell"/>
</dbReference>
<reference evidence="15 16" key="1">
    <citation type="journal article" date="2015" name="Nature">
        <title>rRNA introns, odd ribosomes, and small enigmatic genomes across a large radiation of phyla.</title>
        <authorList>
            <person name="Brown C.T."/>
            <person name="Hug L.A."/>
            <person name="Thomas B.C."/>
            <person name="Sharon I."/>
            <person name="Castelle C.J."/>
            <person name="Singh A."/>
            <person name="Wilkins M.J."/>
            <person name="Williams K.H."/>
            <person name="Banfield J.F."/>
        </authorList>
    </citation>
    <scope>NUCLEOTIDE SEQUENCE [LARGE SCALE GENOMIC DNA]</scope>
</reference>
<dbReference type="EMBL" id="LBUX01000003">
    <property type="protein sequence ID" value="KKQ74497.1"/>
    <property type="molecule type" value="Genomic_DNA"/>
</dbReference>
<dbReference type="Pfam" id="PF02163">
    <property type="entry name" value="Peptidase_M50"/>
    <property type="match status" value="1"/>
</dbReference>
<comment type="caution">
    <text evidence="15">The sequence shown here is derived from an EMBL/GenBank/DDBJ whole genome shotgun (WGS) entry which is preliminary data.</text>
</comment>
<evidence type="ECO:0000256" key="7">
    <source>
        <dbReference type="ARBA" id="ARBA00022723"/>
    </source>
</evidence>
<dbReference type="AlphaFoldDB" id="A0A0G0K6M9"/>
<evidence type="ECO:0000256" key="13">
    <source>
        <dbReference type="SAM" id="Phobius"/>
    </source>
</evidence>
<comment type="subcellular location">
    <subcellularLocation>
        <location evidence="2">Cell membrane</location>
        <topology evidence="2">Multi-pass membrane protein</topology>
    </subcellularLocation>
</comment>
<evidence type="ECO:0000256" key="12">
    <source>
        <dbReference type="ARBA" id="ARBA00023136"/>
    </source>
</evidence>
<keyword evidence="4" id="KW-1003">Cell membrane</keyword>
<keyword evidence="7" id="KW-0479">Metal-binding</keyword>
<accession>A0A0G0K6M9</accession>
<dbReference type="PATRIC" id="fig|1618336.3.peg.138"/>
<keyword evidence="9" id="KW-0862">Zinc</keyword>
<gene>
    <name evidence="15" type="ORF">US94_C0003G0015</name>
</gene>
<evidence type="ECO:0000256" key="8">
    <source>
        <dbReference type="ARBA" id="ARBA00022801"/>
    </source>
</evidence>
<name>A0A0G0K6M9_9BACT</name>
<dbReference type="PANTHER" id="PTHR35864">
    <property type="entry name" value="ZINC METALLOPROTEASE MJ0611-RELATED"/>
    <property type="match status" value="1"/>
</dbReference>
<evidence type="ECO:0000256" key="9">
    <source>
        <dbReference type="ARBA" id="ARBA00022833"/>
    </source>
</evidence>
<feature type="transmembrane region" description="Helical" evidence="13">
    <location>
        <begin position="12"/>
        <end position="33"/>
    </location>
</feature>
<dbReference type="CDD" id="cd06158">
    <property type="entry name" value="S2P-M50_like_1"/>
    <property type="match status" value="1"/>
</dbReference>
<keyword evidence="11" id="KW-0482">Metalloprotease</keyword>
<evidence type="ECO:0000256" key="5">
    <source>
        <dbReference type="ARBA" id="ARBA00022670"/>
    </source>
</evidence>
<keyword evidence="12 13" id="KW-0472">Membrane</keyword>
<dbReference type="InterPro" id="IPR008915">
    <property type="entry name" value="Peptidase_M50"/>
</dbReference>
<evidence type="ECO:0000256" key="4">
    <source>
        <dbReference type="ARBA" id="ARBA00022475"/>
    </source>
</evidence>
<evidence type="ECO:0000256" key="6">
    <source>
        <dbReference type="ARBA" id="ARBA00022692"/>
    </source>
</evidence>
<dbReference type="PANTHER" id="PTHR35864:SF1">
    <property type="entry name" value="ZINC METALLOPROTEASE YWHC-RELATED"/>
    <property type="match status" value="1"/>
</dbReference>
<comment type="similarity">
    <text evidence="3">Belongs to the peptidase M50B family.</text>
</comment>
<dbReference type="InterPro" id="IPR052348">
    <property type="entry name" value="Metallopeptidase_M50B"/>
</dbReference>
<feature type="transmembrane region" description="Helical" evidence="13">
    <location>
        <begin position="93"/>
        <end position="112"/>
    </location>
</feature>
<dbReference type="Proteomes" id="UP000034498">
    <property type="component" value="Unassembled WGS sequence"/>
</dbReference>
<feature type="transmembrane region" description="Helical" evidence="13">
    <location>
        <begin position="164"/>
        <end position="189"/>
    </location>
</feature>
<evidence type="ECO:0000259" key="14">
    <source>
        <dbReference type="Pfam" id="PF02163"/>
    </source>
</evidence>
<evidence type="ECO:0000256" key="1">
    <source>
        <dbReference type="ARBA" id="ARBA00001947"/>
    </source>
</evidence>
<keyword evidence="8" id="KW-0378">Hydrolase</keyword>
<dbReference type="STRING" id="1618336.US94_C0003G0015"/>
<organism evidence="15 16">
    <name type="scientific">Berkelbacteria bacterium GW2011_GWB1_38_5</name>
    <dbReference type="NCBI Taxonomy" id="1618336"/>
    <lineage>
        <taxon>Bacteria</taxon>
        <taxon>Candidatus Berkelbacteria</taxon>
    </lineage>
</organism>
<evidence type="ECO:0000256" key="3">
    <source>
        <dbReference type="ARBA" id="ARBA00007931"/>
    </source>
</evidence>
<dbReference type="GO" id="GO:0006508">
    <property type="term" value="P:proteolysis"/>
    <property type="evidence" value="ECO:0007669"/>
    <property type="project" value="UniProtKB-KW"/>
</dbReference>
<keyword evidence="6 13" id="KW-0812">Transmembrane</keyword>
<evidence type="ECO:0000256" key="11">
    <source>
        <dbReference type="ARBA" id="ARBA00023049"/>
    </source>
</evidence>
<keyword evidence="5" id="KW-0645">Protease</keyword>
<keyword evidence="10 13" id="KW-1133">Transmembrane helix</keyword>
<dbReference type="InterPro" id="IPR044537">
    <property type="entry name" value="Rip2-like"/>
</dbReference>
<dbReference type="GO" id="GO:0008237">
    <property type="term" value="F:metallopeptidase activity"/>
    <property type="evidence" value="ECO:0007669"/>
    <property type="project" value="UniProtKB-KW"/>
</dbReference>
<feature type="transmembrane region" description="Helical" evidence="13">
    <location>
        <begin position="54"/>
        <end position="73"/>
    </location>
</feature>
<proteinExistence type="inferred from homology"/>
<sequence length="207" mass="23521">MLLFNLISNPQQFIGFIVAILIAITIHEFAHAWTANYYGDSTAKQMGRLTLNPLAHLDLWGTIFLLIAGFGWGKPVIVNPRNFKNPKLDNLTVSLAGPMSNLLLATFFGLIYRYFQMPGLLEQIVLLLIFFNLVLMIFNLIPIPPLDGSKVLSIFLKEETYINFQQMGIFLLFGLILFSQFFPIIPTFLEKTVSFFFHIITGKTVLL</sequence>
<dbReference type="GO" id="GO:0046872">
    <property type="term" value="F:metal ion binding"/>
    <property type="evidence" value="ECO:0007669"/>
    <property type="project" value="UniProtKB-KW"/>
</dbReference>
<comment type="cofactor">
    <cofactor evidence="1">
        <name>Zn(2+)</name>
        <dbReference type="ChEBI" id="CHEBI:29105"/>
    </cofactor>
</comment>